<dbReference type="GO" id="GO:0046872">
    <property type="term" value="F:metal ion binding"/>
    <property type="evidence" value="ECO:0007669"/>
    <property type="project" value="UniProtKB-UniRule"/>
</dbReference>
<dbReference type="NCBIfam" id="TIGR00539">
    <property type="entry name" value="hemN_rel"/>
    <property type="match status" value="1"/>
</dbReference>
<keyword evidence="2" id="KW-0408">Iron</keyword>
<comment type="subcellular location">
    <subcellularLocation>
        <location evidence="2">Cytoplasm</location>
    </subcellularLocation>
</comment>
<dbReference type="Pfam" id="PF04055">
    <property type="entry name" value="Radical_SAM"/>
    <property type="match status" value="1"/>
</dbReference>
<dbReference type="SUPFAM" id="SSF102114">
    <property type="entry name" value="Radical SAM enzymes"/>
    <property type="match status" value="1"/>
</dbReference>
<comment type="caution">
    <text evidence="4">The sequence shown here is derived from an EMBL/GenBank/DDBJ whole genome shotgun (WGS) entry which is preliminary data.</text>
</comment>
<evidence type="ECO:0000256" key="2">
    <source>
        <dbReference type="RuleBase" id="RU364116"/>
    </source>
</evidence>
<keyword evidence="2" id="KW-0143">Chaperone</keyword>
<keyword evidence="2" id="KW-0349">Heme</keyword>
<evidence type="ECO:0000313" key="4">
    <source>
        <dbReference type="EMBL" id="PQL94908.1"/>
    </source>
</evidence>
<sequence>MSGIYIHIPFCRKKCNYCNFHFSTRLTYKSELIKMIGTELQMRKSELDNKPINTIYFGGGTPSLLSYFELDFLFQTIERNYNVSQLKEVTLEANPDDLSKDFLLYLKNNSPVNRLSIGIQSFIEEDLQLMNRAHNSQQAKDCILNAKKAGFENISIDLIYGGQTTTNKFWLDNLSQAISLEIPHISSYALTVEPKTVFDSQIKKGKIPEIDEEKQWQQFHLMREKLLENNYIQYEFSNFGKNNFFSLHNSSYWKNEPYLGIGPSAHSFNGKNIRSWNISNNMKYIKSLQEKKLPSDHEIITEIDSYNEKIMLGLRTIWGVSIQEIERIFPIFIIQHFYKELEKLEKEKKIIIQDSIIKIATDYLFQTDGIISKFFFTN</sequence>
<dbReference type="Proteomes" id="UP000238042">
    <property type="component" value="Unassembled WGS sequence"/>
</dbReference>
<dbReference type="SFLD" id="SFLDF00562">
    <property type="entry name" value="HemN-like__clustered_with_heat"/>
    <property type="match status" value="1"/>
</dbReference>
<dbReference type="SMART" id="SM00729">
    <property type="entry name" value="Elp3"/>
    <property type="match status" value="1"/>
</dbReference>
<dbReference type="GO" id="GO:0005737">
    <property type="term" value="C:cytoplasm"/>
    <property type="evidence" value="ECO:0007669"/>
    <property type="project" value="UniProtKB-SubCell"/>
</dbReference>
<dbReference type="PANTHER" id="PTHR13932">
    <property type="entry name" value="COPROPORPHYRINIGEN III OXIDASE"/>
    <property type="match status" value="1"/>
</dbReference>
<dbReference type="InterPro" id="IPR010723">
    <property type="entry name" value="HemN_C"/>
</dbReference>
<dbReference type="GO" id="GO:0006779">
    <property type="term" value="P:porphyrin-containing compound biosynthetic process"/>
    <property type="evidence" value="ECO:0007669"/>
    <property type="project" value="InterPro"/>
</dbReference>
<name>A0A2S8AFM6_9FLAO</name>
<dbReference type="InterPro" id="IPR004559">
    <property type="entry name" value="HemW-like"/>
</dbReference>
<gene>
    <name evidence="4" type="ORF">C4S77_02695</name>
</gene>
<organism evidence="4 5">
    <name type="scientific">Apibacter adventoris</name>
    <dbReference type="NCBI Taxonomy" id="1679466"/>
    <lineage>
        <taxon>Bacteria</taxon>
        <taxon>Pseudomonadati</taxon>
        <taxon>Bacteroidota</taxon>
        <taxon>Flavobacteriia</taxon>
        <taxon>Flavobacteriales</taxon>
        <taxon>Weeksellaceae</taxon>
        <taxon>Apibacter</taxon>
    </lineage>
</organism>
<keyword evidence="2" id="KW-0949">S-adenosyl-L-methionine</keyword>
<comment type="similarity">
    <text evidence="1">Belongs to the anaerobic coproporphyrinogen-III oxidase family. HemW subfamily.</text>
</comment>
<dbReference type="AlphaFoldDB" id="A0A2S8AFM6"/>
<keyword evidence="5" id="KW-1185">Reference proteome</keyword>
<dbReference type="EMBL" id="PSZM01000003">
    <property type="protein sequence ID" value="PQL94908.1"/>
    <property type="molecule type" value="Genomic_DNA"/>
</dbReference>
<dbReference type="GO" id="GO:0004109">
    <property type="term" value="F:coproporphyrinogen oxidase activity"/>
    <property type="evidence" value="ECO:0007669"/>
    <property type="project" value="InterPro"/>
</dbReference>
<keyword evidence="2" id="KW-0411">Iron-sulfur</keyword>
<proteinExistence type="inferred from homology"/>
<dbReference type="GO" id="GO:0051539">
    <property type="term" value="F:4 iron, 4 sulfur cluster binding"/>
    <property type="evidence" value="ECO:0007669"/>
    <property type="project" value="UniProtKB-UniRule"/>
</dbReference>
<dbReference type="PROSITE" id="PS51918">
    <property type="entry name" value="RADICAL_SAM"/>
    <property type="match status" value="1"/>
</dbReference>
<dbReference type="Gene3D" id="3.80.30.20">
    <property type="entry name" value="tm_1862 like domain"/>
    <property type="match status" value="1"/>
</dbReference>
<protein>
    <recommendedName>
        <fullName evidence="2">Heme chaperone HemW</fullName>
    </recommendedName>
</protein>
<comment type="function">
    <text evidence="2">Probably acts as a heme chaperone, transferring heme to an unknown acceptor. Binds one molecule of heme per monomer, possibly covalently. Binds 1 [4Fe-4S] cluster. The cluster is coordinated with 3 cysteines and an exchangeable S-adenosyl-L-methionine.</text>
</comment>
<dbReference type="InterPro" id="IPR058240">
    <property type="entry name" value="rSAM_sf"/>
</dbReference>
<evidence type="ECO:0000313" key="5">
    <source>
        <dbReference type="Proteomes" id="UP000238042"/>
    </source>
</evidence>
<dbReference type="InterPro" id="IPR006638">
    <property type="entry name" value="Elp3/MiaA/NifB-like_rSAM"/>
</dbReference>
<dbReference type="InterPro" id="IPR034505">
    <property type="entry name" value="Coproporphyrinogen-III_oxidase"/>
</dbReference>
<reference evidence="4 5" key="1">
    <citation type="submission" date="2018-02" db="EMBL/GenBank/DDBJ databases">
        <title>Genome sequences of Apibacter spp., gut symbionts of Asian honey bees.</title>
        <authorList>
            <person name="Kwong W.K."/>
            <person name="Steele M.I."/>
            <person name="Moran N.A."/>
        </authorList>
    </citation>
    <scope>NUCLEOTIDE SEQUENCE [LARGE SCALE GENOMIC DNA]</scope>
    <source>
        <strain evidence="5">wkB301</strain>
    </source>
</reference>
<dbReference type="SFLD" id="SFLDS00029">
    <property type="entry name" value="Radical_SAM"/>
    <property type="match status" value="1"/>
</dbReference>
<dbReference type="RefSeq" id="WP_105245908.1">
    <property type="nucleotide sequence ID" value="NZ_PSZM01000003.1"/>
</dbReference>
<keyword evidence="2" id="KW-0963">Cytoplasm</keyword>
<dbReference type="Pfam" id="PF06969">
    <property type="entry name" value="HemN_C"/>
    <property type="match status" value="1"/>
</dbReference>
<keyword evidence="2" id="KW-0479">Metal-binding</keyword>
<evidence type="ECO:0000259" key="3">
    <source>
        <dbReference type="PROSITE" id="PS51918"/>
    </source>
</evidence>
<dbReference type="PANTHER" id="PTHR13932:SF5">
    <property type="entry name" value="RADICAL S-ADENOSYL METHIONINE DOMAIN-CONTAINING PROTEIN 1, MITOCHONDRIAL"/>
    <property type="match status" value="1"/>
</dbReference>
<feature type="domain" description="Radical SAM core" evidence="3">
    <location>
        <begin position="1"/>
        <end position="229"/>
    </location>
</feature>
<evidence type="ECO:0000256" key="1">
    <source>
        <dbReference type="ARBA" id="ARBA00006100"/>
    </source>
</evidence>
<dbReference type="InterPro" id="IPR023404">
    <property type="entry name" value="rSAM_horseshoe"/>
</dbReference>
<keyword evidence="2" id="KW-0004">4Fe-4S</keyword>
<dbReference type="InterPro" id="IPR007197">
    <property type="entry name" value="rSAM"/>
</dbReference>
<accession>A0A2S8AFM6</accession>
<dbReference type="OrthoDB" id="9808022at2"/>
<dbReference type="SFLD" id="SFLDG01065">
    <property type="entry name" value="anaerobic_coproporphyrinogen-I"/>
    <property type="match status" value="1"/>
</dbReference>